<feature type="region of interest" description="Disordered" evidence="1">
    <location>
        <begin position="99"/>
        <end position="162"/>
    </location>
</feature>
<evidence type="ECO:0000313" key="3">
    <source>
        <dbReference type="Proteomes" id="UP000191144"/>
    </source>
</evidence>
<accession>A0A1G4IPC9</accession>
<reference evidence="3" key="1">
    <citation type="submission" date="2016-03" db="EMBL/GenBank/DDBJ databases">
        <authorList>
            <person name="Devillers Hugo."/>
        </authorList>
    </citation>
    <scope>NUCLEOTIDE SEQUENCE [LARGE SCALE GENOMIC DNA]</scope>
</reference>
<feature type="compositionally biased region" description="Basic and acidic residues" evidence="1">
    <location>
        <begin position="20"/>
        <end position="32"/>
    </location>
</feature>
<feature type="region of interest" description="Disordered" evidence="1">
    <location>
        <begin position="1"/>
        <end position="56"/>
    </location>
</feature>
<dbReference type="EMBL" id="LT598483">
    <property type="protein sequence ID" value="SCU78520.1"/>
    <property type="molecule type" value="Genomic_DNA"/>
</dbReference>
<sequence>MHSETNSSPQQRIITSDQWVFDRRGTKDDSKTHTGNRAKRATLSKQEREMRRKQREIETEQLQQEYSTVQSENSRLKTVIAKLKQDIEVYTQLVIESSRGQHRTGPSDGMGVDVGISNRDELPPMETLLVNVSKRRKRGRKSRQDPPDAVAAANATDDDDTLGVLRNTQADVMLAPGAADVGPEEVDLMQKLKNVLAEME</sequence>
<name>A0A1G4IPC9_9SACH</name>
<dbReference type="OrthoDB" id="4036426at2759"/>
<dbReference type="AlphaFoldDB" id="A0A1G4IPC9"/>
<protein>
    <submittedName>
        <fullName evidence="2">LAME_0A04764g1_1</fullName>
    </submittedName>
</protein>
<organism evidence="2 3">
    <name type="scientific">Lachancea meyersii CBS 8951</name>
    <dbReference type="NCBI Taxonomy" id="1266667"/>
    <lineage>
        <taxon>Eukaryota</taxon>
        <taxon>Fungi</taxon>
        <taxon>Dikarya</taxon>
        <taxon>Ascomycota</taxon>
        <taxon>Saccharomycotina</taxon>
        <taxon>Saccharomycetes</taxon>
        <taxon>Saccharomycetales</taxon>
        <taxon>Saccharomycetaceae</taxon>
        <taxon>Lachancea</taxon>
    </lineage>
</organism>
<feature type="compositionally biased region" description="Polar residues" evidence="1">
    <location>
        <begin position="1"/>
        <end position="18"/>
    </location>
</feature>
<evidence type="ECO:0000256" key="1">
    <source>
        <dbReference type="SAM" id="MobiDB-lite"/>
    </source>
</evidence>
<gene>
    <name evidence="2" type="ORF">LAME_0A04764G</name>
</gene>
<evidence type="ECO:0000313" key="2">
    <source>
        <dbReference type="EMBL" id="SCU78520.1"/>
    </source>
</evidence>
<feature type="compositionally biased region" description="Basic and acidic residues" evidence="1">
    <location>
        <begin position="45"/>
        <end position="56"/>
    </location>
</feature>
<dbReference type="Proteomes" id="UP000191144">
    <property type="component" value="Chromosome A"/>
</dbReference>
<keyword evidence="3" id="KW-1185">Reference proteome</keyword>
<proteinExistence type="predicted"/>